<accession>A0A9P5Z0L2</accession>
<feature type="region of interest" description="Disordered" evidence="2">
    <location>
        <begin position="1"/>
        <end position="26"/>
    </location>
</feature>
<feature type="compositionally biased region" description="Low complexity" evidence="2">
    <location>
        <begin position="10"/>
        <end position="26"/>
    </location>
</feature>
<protein>
    <recommendedName>
        <fullName evidence="3">Phospholipase/carboxylesterase/thioesterase domain-containing protein</fullName>
    </recommendedName>
</protein>
<gene>
    <name evidence="4" type="ORF">BDN70DRAFT_906467</name>
</gene>
<dbReference type="InterPro" id="IPR029058">
    <property type="entry name" value="AB_hydrolase_fold"/>
</dbReference>
<evidence type="ECO:0000313" key="4">
    <source>
        <dbReference type="EMBL" id="KAF9478939.1"/>
    </source>
</evidence>
<evidence type="ECO:0000259" key="3">
    <source>
        <dbReference type="Pfam" id="PF02230"/>
    </source>
</evidence>
<dbReference type="GO" id="GO:0008474">
    <property type="term" value="F:palmitoyl-(protein) hydrolase activity"/>
    <property type="evidence" value="ECO:0007669"/>
    <property type="project" value="TreeGrafter"/>
</dbReference>
<name>A0A9P5Z0L2_9AGAR</name>
<dbReference type="SUPFAM" id="SSF53474">
    <property type="entry name" value="alpha/beta-Hydrolases"/>
    <property type="match status" value="1"/>
</dbReference>
<evidence type="ECO:0000256" key="2">
    <source>
        <dbReference type="SAM" id="MobiDB-lite"/>
    </source>
</evidence>
<dbReference type="GO" id="GO:0005737">
    <property type="term" value="C:cytoplasm"/>
    <property type="evidence" value="ECO:0007669"/>
    <property type="project" value="TreeGrafter"/>
</dbReference>
<reference evidence="4" key="1">
    <citation type="submission" date="2020-11" db="EMBL/GenBank/DDBJ databases">
        <authorList>
            <consortium name="DOE Joint Genome Institute"/>
            <person name="Ahrendt S."/>
            <person name="Riley R."/>
            <person name="Andreopoulos W."/>
            <person name="Labutti K."/>
            <person name="Pangilinan J."/>
            <person name="Ruiz-Duenas F.J."/>
            <person name="Barrasa J.M."/>
            <person name="Sanchez-Garcia M."/>
            <person name="Camarero S."/>
            <person name="Miyauchi S."/>
            <person name="Serrano A."/>
            <person name="Linde D."/>
            <person name="Babiker R."/>
            <person name="Drula E."/>
            <person name="Ayuso-Fernandez I."/>
            <person name="Pacheco R."/>
            <person name="Padilla G."/>
            <person name="Ferreira P."/>
            <person name="Barriuso J."/>
            <person name="Kellner H."/>
            <person name="Castanera R."/>
            <person name="Alfaro M."/>
            <person name="Ramirez L."/>
            <person name="Pisabarro A.G."/>
            <person name="Kuo A."/>
            <person name="Tritt A."/>
            <person name="Lipzen A."/>
            <person name="He G."/>
            <person name="Yan M."/>
            <person name="Ng V."/>
            <person name="Cullen D."/>
            <person name="Martin F."/>
            <person name="Rosso M.-N."/>
            <person name="Henrissat B."/>
            <person name="Hibbett D."/>
            <person name="Martinez A.T."/>
            <person name="Grigoriev I.V."/>
        </authorList>
    </citation>
    <scope>NUCLEOTIDE SEQUENCE</scope>
    <source>
        <strain evidence="4">CIRM-BRFM 674</strain>
    </source>
</reference>
<dbReference type="OrthoDB" id="437457at2759"/>
<dbReference type="Gene3D" id="3.40.50.1820">
    <property type="entry name" value="alpha/beta hydrolase"/>
    <property type="match status" value="1"/>
</dbReference>
<dbReference type="GO" id="GO:0052689">
    <property type="term" value="F:carboxylic ester hydrolase activity"/>
    <property type="evidence" value="ECO:0007669"/>
    <property type="project" value="TreeGrafter"/>
</dbReference>
<organism evidence="4 5">
    <name type="scientific">Pholiota conissans</name>
    <dbReference type="NCBI Taxonomy" id="109636"/>
    <lineage>
        <taxon>Eukaryota</taxon>
        <taxon>Fungi</taxon>
        <taxon>Dikarya</taxon>
        <taxon>Basidiomycota</taxon>
        <taxon>Agaricomycotina</taxon>
        <taxon>Agaricomycetes</taxon>
        <taxon>Agaricomycetidae</taxon>
        <taxon>Agaricales</taxon>
        <taxon>Agaricineae</taxon>
        <taxon>Strophariaceae</taxon>
        <taxon>Pholiota</taxon>
    </lineage>
</organism>
<proteinExistence type="inferred from homology"/>
<evidence type="ECO:0000313" key="5">
    <source>
        <dbReference type="Proteomes" id="UP000807469"/>
    </source>
</evidence>
<dbReference type="Pfam" id="PF02230">
    <property type="entry name" value="Abhydrolase_2"/>
    <property type="match status" value="1"/>
</dbReference>
<dbReference type="Proteomes" id="UP000807469">
    <property type="component" value="Unassembled WGS sequence"/>
</dbReference>
<dbReference type="AlphaFoldDB" id="A0A9P5Z0L2"/>
<keyword evidence="5" id="KW-1185">Reference proteome</keyword>
<dbReference type="PANTHER" id="PTHR10655:SF67">
    <property type="entry name" value="PHOSPHOLIPASE_CARBOXYLESTERASE SUPERFAMILY (AFU_ORTHOLOGUE AFUA_5G09340)"/>
    <property type="match status" value="1"/>
</dbReference>
<dbReference type="InterPro" id="IPR050565">
    <property type="entry name" value="LYPA1-2/EST-like"/>
</dbReference>
<dbReference type="InterPro" id="IPR003140">
    <property type="entry name" value="PLipase/COase/thioEstase"/>
</dbReference>
<comment type="caution">
    <text evidence="4">The sequence shown here is derived from an EMBL/GenBank/DDBJ whole genome shotgun (WGS) entry which is preliminary data.</text>
</comment>
<dbReference type="EMBL" id="MU155223">
    <property type="protein sequence ID" value="KAF9478939.1"/>
    <property type="molecule type" value="Genomic_DNA"/>
</dbReference>
<comment type="similarity">
    <text evidence="1">Belongs to the AB hydrolase superfamily. AB hydrolase 2 family.</text>
</comment>
<sequence>MTEVHLREASTSSSSPRVKPSPKPSKISGKFFYAPSDDGTDENLLILLHGLGDTHVPFSKLGKSLKLPQTAILALRAPEQVPFLYEDAWQWYPSFDDLGEPIARPNPTPAIEFLTKTVDYLTGECTWPLERIHLFGFAQGGSVAVEYALAMWKKQLLSSSTKSIASASADAAAVSEAQPPAPALRALGSIVTISGPLLSYPTLSQPCPTPLFVAHRPPPAETALPSTALTAFRKAFEKVTESKMGGRAAAGMPASREEWEPIMRFWSECLGRRQVEGLYEVMSGMSAA</sequence>
<feature type="domain" description="Phospholipase/carboxylesterase/thioesterase" evidence="3">
    <location>
        <begin position="40"/>
        <end position="153"/>
    </location>
</feature>
<evidence type="ECO:0000256" key="1">
    <source>
        <dbReference type="ARBA" id="ARBA00006499"/>
    </source>
</evidence>
<dbReference type="PANTHER" id="PTHR10655">
    <property type="entry name" value="LYSOPHOSPHOLIPASE-RELATED"/>
    <property type="match status" value="1"/>
</dbReference>